<evidence type="ECO:0000313" key="6">
    <source>
        <dbReference type="Proteomes" id="UP000683428"/>
    </source>
</evidence>
<dbReference type="InterPro" id="IPR010918">
    <property type="entry name" value="PurM-like_C_dom"/>
</dbReference>
<feature type="binding site" evidence="2">
    <location>
        <position position="71"/>
    </location>
    <ligand>
        <name>Mg(2+)</name>
        <dbReference type="ChEBI" id="CHEBI:18420"/>
        <label>2</label>
    </ligand>
</feature>
<feature type="binding site" evidence="2">
    <location>
        <position position="209"/>
    </location>
    <ligand>
        <name>ATP</name>
        <dbReference type="ChEBI" id="CHEBI:30616"/>
    </ligand>
</feature>
<comment type="catalytic activity">
    <reaction evidence="2">
        <text>thiamine phosphate + ATP = thiamine diphosphate + ADP</text>
        <dbReference type="Rhea" id="RHEA:15913"/>
        <dbReference type="ChEBI" id="CHEBI:30616"/>
        <dbReference type="ChEBI" id="CHEBI:37575"/>
        <dbReference type="ChEBI" id="CHEBI:58937"/>
        <dbReference type="ChEBI" id="CHEBI:456216"/>
        <dbReference type="EC" id="2.7.4.16"/>
    </reaction>
</comment>
<feature type="binding site" evidence="2">
    <location>
        <begin position="117"/>
        <end position="118"/>
    </location>
    <ligand>
        <name>ATP</name>
        <dbReference type="ChEBI" id="CHEBI:30616"/>
    </ligand>
</feature>
<evidence type="ECO:0000256" key="2">
    <source>
        <dbReference type="HAMAP-Rule" id="MF_02128"/>
    </source>
</evidence>
<dbReference type="InterPro" id="IPR006283">
    <property type="entry name" value="ThiL-like"/>
</dbReference>
<dbReference type="EC" id="2.7.4.16" evidence="2"/>
<reference evidence="5" key="1">
    <citation type="submission" date="2020-11" db="EMBL/GenBank/DDBJ databases">
        <title>Azospira inquinata sp. nov.</title>
        <authorList>
            <person name="Moe W.M."/>
            <person name="Mikes M.C."/>
        </authorList>
    </citation>
    <scope>NUCLEOTIDE SEQUENCE</scope>
    <source>
        <strain evidence="5">Azo-3</strain>
    </source>
</reference>
<keyword evidence="6" id="KW-1185">Reference proteome</keyword>
<organism evidence="5 6">
    <name type="scientific">Azospira inquinata</name>
    <dbReference type="NCBI Taxonomy" id="2785627"/>
    <lineage>
        <taxon>Bacteria</taxon>
        <taxon>Pseudomonadati</taxon>
        <taxon>Pseudomonadota</taxon>
        <taxon>Betaproteobacteria</taxon>
        <taxon>Rhodocyclales</taxon>
        <taxon>Rhodocyclaceae</taxon>
        <taxon>Azospira</taxon>
    </lineage>
</organism>
<keyword evidence="1 2" id="KW-0784">Thiamine biosynthesis</keyword>
<sequence>MPSEFELIDRHFARPTPGAVLGPGDDCALLQPTPGMQLAATTDMLVAGVHFLPETDPERLGWKTLAVNLSDLAAMGAQARWVLLAGAFPEDDEDWIAAFAKGFFALAQLHGVDVVGGDTTRGPLNLCVTALGELPPGQAITRSGARAEDDLWVSGTPGLASLGLAHAQHKTQLADDLATTCLEALRRPQPRLALGRSLRRVASAAIDVSDGLLGDIGHLLERSKVGAEIRMDHLPPLPQGADPELARACQLGGGDDYELAFTAPASQRPTLAAVAAVLKLPLWRIGRITPAPGLRLLDEQGQELPLPAKGFDHFHAA</sequence>
<protein>
    <recommendedName>
        <fullName evidence="2">Thiamine-monophosphate kinase</fullName>
        <shortName evidence="2">TMP kinase</shortName>
        <shortName evidence="2">Thiamine-phosphate kinase</shortName>
        <ecNumber evidence="2">2.7.4.16</ecNumber>
    </recommendedName>
</protein>
<dbReference type="EMBL" id="CP064782">
    <property type="protein sequence ID" value="QWT47740.1"/>
    <property type="molecule type" value="Genomic_DNA"/>
</dbReference>
<proteinExistence type="inferred from homology"/>
<keyword evidence="2" id="KW-0067">ATP-binding</keyword>
<dbReference type="RefSeq" id="WP_216130380.1">
    <property type="nucleotide sequence ID" value="NZ_CP064782.1"/>
</dbReference>
<dbReference type="GO" id="GO:0000287">
    <property type="term" value="F:magnesium ion binding"/>
    <property type="evidence" value="ECO:0007669"/>
    <property type="project" value="UniProtKB-UniRule"/>
</dbReference>
<feature type="binding site" evidence="2">
    <location>
        <position position="142"/>
    </location>
    <ligand>
        <name>ATP</name>
        <dbReference type="ChEBI" id="CHEBI:30616"/>
    </ligand>
</feature>
<dbReference type="NCBIfam" id="TIGR01379">
    <property type="entry name" value="thiL"/>
    <property type="match status" value="1"/>
</dbReference>
<dbReference type="CDD" id="cd02194">
    <property type="entry name" value="ThiL"/>
    <property type="match status" value="1"/>
</dbReference>
<feature type="binding site" evidence="2">
    <location>
        <position position="41"/>
    </location>
    <ligand>
        <name>Mg(2+)</name>
        <dbReference type="ChEBI" id="CHEBI:18420"/>
        <label>4</label>
    </ligand>
</feature>
<dbReference type="PIRSF" id="PIRSF005303">
    <property type="entry name" value="Thiam_monoph_kin"/>
    <property type="match status" value="1"/>
</dbReference>
<dbReference type="PANTHER" id="PTHR30270:SF0">
    <property type="entry name" value="THIAMINE-MONOPHOSPHATE KINASE"/>
    <property type="match status" value="1"/>
</dbReference>
<evidence type="ECO:0000256" key="1">
    <source>
        <dbReference type="ARBA" id="ARBA00022977"/>
    </source>
</evidence>
<feature type="binding site" evidence="2">
    <location>
        <position position="43"/>
    </location>
    <ligand>
        <name>Mg(2+)</name>
        <dbReference type="ChEBI" id="CHEBI:18420"/>
        <label>2</label>
    </ligand>
</feature>
<evidence type="ECO:0000259" key="3">
    <source>
        <dbReference type="Pfam" id="PF00586"/>
    </source>
</evidence>
<gene>
    <name evidence="2 5" type="primary">thiL</name>
    <name evidence="5" type="ORF">Azoinq_07560</name>
</gene>
<comment type="similarity">
    <text evidence="2">Belongs to the thiamine-monophosphate kinase family.</text>
</comment>
<keyword evidence="2" id="KW-0460">Magnesium</keyword>
<feature type="domain" description="PurM-like C-terminal" evidence="4">
    <location>
        <begin position="147"/>
        <end position="296"/>
    </location>
</feature>
<dbReference type="Proteomes" id="UP000683428">
    <property type="component" value="Chromosome"/>
</dbReference>
<keyword evidence="2 5" id="KW-0808">Transferase</keyword>
<dbReference type="PANTHER" id="PTHR30270">
    <property type="entry name" value="THIAMINE-MONOPHOSPHATE KINASE"/>
    <property type="match status" value="1"/>
</dbReference>
<dbReference type="Pfam" id="PF00586">
    <property type="entry name" value="AIRS"/>
    <property type="match status" value="1"/>
</dbReference>
<dbReference type="GO" id="GO:0005524">
    <property type="term" value="F:ATP binding"/>
    <property type="evidence" value="ECO:0007669"/>
    <property type="project" value="UniProtKB-UniRule"/>
</dbReference>
<comment type="pathway">
    <text evidence="2">Cofactor biosynthesis; thiamine diphosphate biosynthesis; thiamine diphosphate from thiamine phosphate: step 1/1.</text>
</comment>
<feature type="binding site" evidence="2">
    <location>
        <position position="42"/>
    </location>
    <ligand>
        <name>Mg(2+)</name>
        <dbReference type="ChEBI" id="CHEBI:18420"/>
        <label>1</label>
    </ligand>
</feature>
<dbReference type="AlphaFoldDB" id="A0A975SK20"/>
<dbReference type="HAMAP" id="MF_02128">
    <property type="entry name" value="TMP_kinase"/>
    <property type="match status" value="1"/>
</dbReference>
<dbReference type="Pfam" id="PF02769">
    <property type="entry name" value="AIRS_C"/>
    <property type="match status" value="1"/>
</dbReference>
<evidence type="ECO:0000259" key="4">
    <source>
        <dbReference type="Pfam" id="PF02769"/>
    </source>
</evidence>
<dbReference type="GO" id="GO:0009030">
    <property type="term" value="F:thiamine-phosphate kinase activity"/>
    <property type="evidence" value="ECO:0007669"/>
    <property type="project" value="UniProtKB-UniRule"/>
</dbReference>
<feature type="binding site" evidence="2">
    <location>
        <position position="311"/>
    </location>
    <ligand>
        <name>substrate</name>
    </ligand>
</feature>
<dbReference type="GO" id="GO:0009228">
    <property type="term" value="P:thiamine biosynthetic process"/>
    <property type="evidence" value="ECO:0007669"/>
    <property type="project" value="UniProtKB-KW"/>
</dbReference>
<feature type="binding site" evidence="2">
    <location>
        <position position="71"/>
    </location>
    <ligand>
        <name>Mg(2+)</name>
        <dbReference type="ChEBI" id="CHEBI:18420"/>
        <label>4</label>
    </ligand>
</feature>
<evidence type="ECO:0000313" key="5">
    <source>
        <dbReference type="EMBL" id="QWT47740.1"/>
    </source>
</evidence>
<accession>A0A975SK20</accession>
<dbReference type="GO" id="GO:0009229">
    <property type="term" value="P:thiamine diphosphate biosynthetic process"/>
    <property type="evidence" value="ECO:0007669"/>
    <property type="project" value="UniProtKB-UniRule"/>
</dbReference>
<dbReference type="KEGG" id="aiq:Azoinq_07560"/>
<feature type="binding site" evidence="2">
    <location>
        <position position="255"/>
    </location>
    <ligand>
        <name>substrate</name>
    </ligand>
</feature>
<keyword evidence="2" id="KW-0547">Nucleotide-binding</keyword>
<dbReference type="InterPro" id="IPR016188">
    <property type="entry name" value="PurM-like_N"/>
</dbReference>
<comment type="miscellaneous">
    <text evidence="2">Reaction mechanism of ThiL seems to utilize a direct, inline transfer of the gamma-phosphate of ATP to TMP rather than a phosphorylated enzyme intermediate.</text>
</comment>
<feature type="domain" description="PurM-like N-terminal" evidence="3">
    <location>
        <begin position="24"/>
        <end position="133"/>
    </location>
</feature>
<keyword evidence="2" id="KW-0479">Metal-binding</keyword>
<feature type="binding site" evidence="2">
    <location>
        <position position="210"/>
    </location>
    <ligand>
        <name>Mg(2+)</name>
        <dbReference type="ChEBI" id="CHEBI:18420"/>
        <label>5</label>
    </ligand>
</feature>
<keyword evidence="2 5" id="KW-0418">Kinase</keyword>
<feature type="binding site" evidence="2">
    <location>
        <position position="71"/>
    </location>
    <ligand>
        <name>Mg(2+)</name>
        <dbReference type="ChEBI" id="CHEBI:18420"/>
        <label>3</label>
    </ligand>
</feature>
<feature type="binding site" evidence="2">
    <location>
        <position position="26"/>
    </location>
    <ligand>
        <name>Mg(2+)</name>
        <dbReference type="ChEBI" id="CHEBI:18420"/>
        <label>3</label>
    </ligand>
</feature>
<comment type="function">
    <text evidence="2">Catalyzes the ATP-dependent phosphorylation of thiamine-monophosphate (TMP) to form thiamine-pyrophosphate (TPP), the active form of vitamin B1.</text>
</comment>
<feature type="binding site" evidence="2">
    <location>
        <position position="118"/>
    </location>
    <ligand>
        <name>Mg(2+)</name>
        <dbReference type="ChEBI" id="CHEBI:18420"/>
        <label>1</label>
    </ligand>
</feature>
<feature type="binding site" evidence="2">
    <location>
        <position position="50"/>
    </location>
    <ligand>
        <name>substrate</name>
    </ligand>
</feature>
<feature type="binding site" evidence="2">
    <location>
        <position position="43"/>
    </location>
    <ligand>
        <name>Mg(2+)</name>
        <dbReference type="ChEBI" id="CHEBI:18420"/>
        <label>1</label>
    </ligand>
</feature>
<feature type="binding site" evidence="2">
    <location>
        <position position="26"/>
    </location>
    <ligand>
        <name>Mg(2+)</name>
        <dbReference type="ChEBI" id="CHEBI:18420"/>
        <label>4</label>
    </ligand>
</feature>
<feature type="binding site" evidence="2">
    <location>
        <position position="207"/>
    </location>
    <ligand>
        <name>Mg(2+)</name>
        <dbReference type="ChEBI" id="CHEBI:18420"/>
        <label>3</label>
    </ligand>
</feature>
<name>A0A975SK20_9RHOO</name>
<comment type="caution">
    <text evidence="2">Lacks conserved residue(s) required for the propagation of feature annotation.</text>
</comment>